<name>A0A8J5MYI3_HOMAM</name>
<gene>
    <name evidence="2" type="primary">Reg-5-L</name>
    <name evidence="2" type="ORF">Hamer_G010227</name>
</gene>
<dbReference type="AlphaFoldDB" id="A0A8J5MYI3"/>
<evidence type="ECO:0000313" key="2">
    <source>
        <dbReference type="EMBL" id="KAG7167824.1"/>
    </source>
</evidence>
<keyword evidence="3" id="KW-1185">Reference proteome</keyword>
<comment type="caution">
    <text evidence="2">The sequence shown here is derived from an EMBL/GenBank/DDBJ whole genome shotgun (WGS) entry which is preliminary data.</text>
</comment>
<reference evidence="2" key="1">
    <citation type="journal article" date="2021" name="Sci. Adv.">
        <title>The American lobster genome reveals insights on longevity, neural, and immune adaptations.</title>
        <authorList>
            <person name="Polinski J.M."/>
            <person name="Zimin A.V."/>
            <person name="Clark K.F."/>
            <person name="Kohn A.B."/>
            <person name="Sadowski N."/>
            <person name="Timp W."/>
            <person name="Ptitsyn A."/>
            <person name="Khanna P."/>
            <person name="Romanova D.Y."/>
            <person name="Williams P."/>
            <person name="Greenwood S.J."/>
            <person name="Moroz L.L."/>
            <person name="Walt D.R."/>
            <person name="Bodnar A.G."/>
        </authorList>
    </citation>
    <scope>NUCLEOTIDE SEQUENCE</scope>
    <source>
        <strain evidence="2">GMGI-L3</strain>
    </source>
</reference>
<accession>A0A8J5MYI3</accession>
<sequence length="274" mass="31092">MKLFKVILYVLFATLHLRNDPRNYFKMLAIKTLVVLTLGTMATSSAIPIWELLTRQEKMGRLMYVFIHLVDQYCKNSDIPDCSKVLMLYGMSNLVNEEEDALDYLDPYQRNSRGIIWAKVMKGDFKLPSYKNLYSNDVAAPVEDYDLVNEVQDGPSYPSPSLNFHKTVNDPHPYAVRVPAPAKITATHAAHSSHPYAVRVAPPTSPPAVNNEPLSPMGIKASADFEPMMTESRISTSLVHRLLPSSSPRRLVRARREVFPEHQMKELLSHVLRK</sequence>
<organism evidence="2 3">
    <name type="scientific">Homarus americanus</name>
    <name type="common">American lobster</name>
    <dbReference type="NCBI Taxonomy" id="6706"/>
    <lineage>
        <taxon>Eukaryota</taxon>
        <taxon>Metazoa</taxon>
        <taxon>Ecdysozoa</taxon>
        <taxon>Arthropoda</taxon>
        <taxon>Crustacea</taxon>
        <taxon>Multicrustacea</taxon>
        <taxon>Malacostraca</taxon>
        <taxon>Eumalacostraca</taxon>
        <taxon>Eucarida</taxon>
        <taxon>Decapoda</taxon>
        <taxon>Pleocyemata</taxon>
        <taxon>Astacidea</taxon>
        <taxon>Nephropoidea</taxon>
        <taxon>Nephropidae</taxon>
        <taxon>Homarus</taxon>
    </lineage>
</organism>
<evidence type="ECO:0000256" key="1">
    <source>
        <dbReference type="SAM" id="Phobius"/>
    </source>
</evidence>
<protein>
    <submittedName>
        <fullName evidence="2">Rhythmically expressed 5 protein-like</fullName>
    </submittedName>
</protein>
<keyword evidence="1" id="KW-0472">Membrane</keyword>
<dbReference type="Proteomes" id="UP000747542">
    <property type="component" value="Unassembled WGS sequence"/>
</dbReference>
<evidence type="ECO:0000313" key="3">
    <source>
        <dbReference type="Proteomes" id="UP000747542"/>
    </source>
</evidence>
<dbReference type="EMBL" id="JAHLQT010021257">
    <property type="protein sequence ID" value="KAG7167824.1"/>
    <property type="molecule type" value="Genomic_DNA"/>
</dbReference>
<feature type="transmembrane region" description="Helical" evidence="1">
    <location>
        <begin position="28"/>
        <end position="53"/>
    </location>
</feature>
<keyword evidence="1" id="KW-0812">Transmembrane</keyword>
<keyword evidence="1" id="KW-1133">Transmembrane helix</keyword>
<proteinExistence type="predicted"/>